<evidence type="ECO:0000313" key="1">
    <source>
        <dbReference type="EMBL" id="POZ56413.1"/>
    </source>
</evidence>
<proteinExistence type="predicted"/>
<sequence>MNTRQKAKEQILDFINSDRRCLLLTGTHMYEKHKLVLSILGDVVEKKNILFRVNGLKNLDTILNASNNFKTGTAYEFGSNDIYFDSFDSKTWKNSPSNLDYGVIYPIDSMISQKSVNKKPITNIINKGCVKLFLIGWSEKFDSSLFDEFVDQKVVFDVEEEDIEYHKRVIDGLRK</sequence>
<comment type="caution">
    <text evidence="1">The sequence shown here is derived from an EMBL/GenBank/DDBJ whole genome shotgun (WGS) entry which is preliminary data.</text>
</comment>
<reference evidence="1 2" key="1">
    <citation type="submission" date="2017-11" db="EMBL/GenBank/DDBJ databases">
        <title>Genome sequence of Lysinibacillus sphaericus, a lignin-degrading bacteria isolated from municipal solid waste soil.</title>
        <authorList>
            <person name="Persinoti G.F."/>
            <person name="Paixao D.A."/>
            <person name="Bugg T.D."/>
            <person name="Squina F.M."/>
        </authorList>
    </citation>
    <scope>NUCLEOTIDE SEQUENCE [LARGE SCALE GENOMIC DNA]</scope>
    <source>
        <strain evidence="1 2">A1</strain>
    </source>
</reference>
<dbReference type="EMBL" id="PGLV01000001">
    <property type="protein sequence ID" value="POZ56413.1"/>
    <property type="molecule type" value="Genomic_DNA"/>
</dbReference>
<accession>A0A2S5D016</accession>
<gene>
    <name evidence="1" type="ORF">LYSIN_01196</name>
</gene>
<name>A0A2S5D016_LYSSH</name>
<evidence type="ECO:0000313" key="2">
    <source>
        <dbReference type="Proteomes" id="UP000237319"/>
    </source>
</evidence>
<keyword evidence="2" id="KW-1185">Reference proteome</keyword>
<protein>
    <submittedName>
        <fullName evidence="1">Uncharacterized protein</fullName>
    </submittedName>
</protein>
<dbReference type="RefSeq" id="WP_103976544.1">
    <property type="nucleotide sequence ID" value="NZ_PGLV01000001.1"/>
</dbReference>
<organism evidence="1 2">
    <name type="scientific">Lysinibacillus sphaericus</name>
    <name type="common">Bacillus sphaericus</name>
    <dbReference type="NCBI Taxonomy" id="1421"/>
    <lineage>
        <taxon>Bacteria</taxon>
        <taxon>Bacillati</taxon>
        <taxon>Bacillota</taxon>
        <taxon>Bacilli</taxon>
        <taxon>Bacillales</taxon>
        <taxon>Bacillaceae</taxon>
        <taxon>Lysinibacillus</taxon>
    </lineage>
</organism>
<dbReference type="Proteomes" id="UP000237319">
    <property type="component" value="Unassembled WGS sequence"/>
</dbReference>
<dbReference type="AlphaFoldDB" id="A0A2S5D016"/>